<name>A0A9D1NFU2_9FIRM</name>
<reference evidence="13" key="1">
    <citation type="submission" date="2020-10" db="EMBL/GenBank/DDBJ databases">
        <authorList>
            <person name="Gilroy R."/>
        </authorList>
    </citation>
    <scope>NUCLEOTIDE SEQUENCE</scope>
    <source>
        <strain evidence="13">CHK186-9395</strain>
    </source>
</reference>
<dbReference type="EMBL" id="DVOJ01000014">
    <property type="protein sequence ID" value="HIV01698.1"/>
    <property type="molecule type" value="Genomic_DNA"/>
</dbReference>
<evidence type="ECO:0000256" key="3">
    <source>
        <dbReference type="ARBA" id="ARBA00009479"/>
    </source>
</evidence>
<keyword evidence="5 8" id="KW-0251">Elongation factor</keyword>
<dbReference type="SMART" id="SM00841">
    <property type="entry name" value="Elong-fact-P_C"/>
    <property type="match status" value="1"/>
</dbReference>
<keyword evidence="6 8" id="KW-0648">Protein biosynthesis</keyword>
<comment type="similarity">
    <text evidence="3 8 10">Belongs to the elongation factor P family.</text>
</comment>
<evidence type="ECO:0000256" key="6">
    <source>
        <dbReference type="ARBA" id="ARBA00022917"/>
    </source>
</evidence>
<dbReference type="FunFam" id="2.30.30.30:FF:000003">
    <property type="entry name" value="Elongation factor P"/>
    <property type="match status" value="1"/>
</dbReference>
<dbReference type="InterPro" id="IPR011768">
    <property type="entry name" value="Transl_elongation_fac_P"/>
</dbReference>
<evidence type="ECO:0000256" key="4">
    <source>
        <dbReference type="ARBA" id="ARBA00022490"/>
    </source>
</evidence>
<comment type="function">
    <text evidence="7 8">Involved in peptide bond synthesis. Stimulates efficient translation and peptide-bond synthesis on native or reconstituted 70S ribosomes in vitro. Probably functions indirectly by altering the affinity of the ribosome for aminoacyl-tRNA, thus increasing their reactivity as acceptors for peptidyl transferase.</text>
</comment>
<dbReference type="Pfam" id="PF09285">
    <property type="entry name" value="Elong-fact-P_C"/>
    <property type="match status" value="1"/>
</dbReference>
<dbReference type="InterPro" id="IPR015365">
    <property type="entry name" value="Elong-fact-P_C"/>
</dbReference>
<dbReference type="FunFam" id="2.40.50.140:FF:000004">
    <property type="entry name" value="Elongation factor P"/>
    <property type="match status" value="1"/>
</dbReference>
<comment type="pathway">
    <text evidence="2 8">Protein biosynthesis; polypeptide chain elongation.</text>
</comment>
<evidence type="ECO:0000313" key="13">
    <source>
        <dbReference type="EMBL" id="HIV01698.1"/>
    </source>
</evidence>
<evidence type="ECO:0000256" key="10">
    <source>
        <dbReference type="RuleBase" id="RU004389"/>
    </source>
</evidence>
<sequence length="186" mass="21049">MITAGDFRKGVTFEMDGAIYLVVDFLHVKPGKGSPFVRAKIKNIVTGQVQERTFNPSDKFKVAVIEKKEMQYLYNEGGLYYFMDMETYDQIPLNKSQVEDALNFITENMMATLQFYNGEAFSVEPPTFVELTVTECEPGIQGDTSKAGYKPAKLETGYTISVPLFVNQGDKIRVDTRDGSYMERVK</sequence>
<dbReference type="SUPFAM" id="SSF50104">
    <property type="entry name" value="Translation proteins SH3-like domain"/>
    <property type="match status" value="1"/>
</dbReference>
<dbReference type="NCBIfam" id="NF001810">
    <property type="entry name" value="PRK00529.1"/>
    <property type="match status" value="1"/>
</dbReference>
<evidence type="ECO:0000259" key="12">
    <source>
        <dbReference type="SMART" id="SM01185"/>
    </source>
</evidence>
<evidence type="ECO:0000256" key="8">
    <source>
        <dbReference type="HAMAP-Rule" id="MF_00141"/>
    </source>
</evidence>
<dbReference type="SUPFAM" id="SSF50249">
    <property type="entry name" value="Nucleic acid-binding proteins"/>
    <property type="match status" value="2"/>
</dbReference>
<organism evidence="13 14">
    <name type="scientific">Candidatus Caccopulliclostridium gallistercoris</name>
    <dbReference type="NCBI Taxonomy" id="2840719"/>
    <lineage>
        <taxon>Bacteria</taxon>
        <taxon>Bacillati</taxon>
        <taxon>Bacillota</taxon>
        <taxon>Clostridia</taxon>
        <taxon>Candidatus Caccopulliclostridium</taxon>
    </lineage>
</organism>
<dbReference type="NCBIfam" id="TIGR00038">
    <property type="entry name" value="efp"/>
    <property type="match status" value="1"/>
</dbReference>
<dbReference type="GO" id="GO:0043043">
    <property type="term" value="P:peptide biosynthetic process"/>
    <property type="evidence" value="ECO:0007669"/>
    <property type="project" value="InterPro"/>
</dbReference>
<dbReference type="Pfam" id="PF01132">
    <property type="entry name" value="EFP"/>
    <property type="match status" value="1"/>
</dbReference>
<dbReference type="InterPro" id="IPR013852">
    <property type="entry name" value="Transl_elong_P/YeiP_CS"/>
</dbReference>
<dbReference type="PANTHER" id="PTHR30053">
    <property type="entry name" value="ELONGATION FACTOR P"/>
    <property type="match status" value="1"/>
</dbReference>
<evidence type="ECO:0000256" key="7">
    <source>
        <dbReference type="ARBA" id="ARBA00025469"/>
    </source>
</evidence>
<dbReference type="SMART" id="SM01185">
    <property type="entry name" value="EFP"/>
    <property type="match status" value="1"/>
</dbReference>
<evidence type="ECO:0000256" key="5">
    <source>
        <dbReference type="ARBA" id="ARBA00022768"/>
    </source>
</evidence>
<dbReference type="Gene3D" id="2.30.30.30">
    <property type="match status" value="1"/>
</dbReference>
<evidence type="ECO:0000259" key="11">
    <source>
        <dbReference type="SMART" id="SM00841"/>
    </source>
</evidence>
<dbReference type="InterPro" id="IPR020599">
    <property type="entry name" value="Transl_elong_fac_P/YeiP"/>
</dbReference>
<dbReference type="PIRSF" id="PIRSF005901">
    <property type="entry name" value="EF-P"/>
    <property type="match status" value="1"/>
</dbReference>
<feature type="domain" description="Translation elongation factor P/YeiP central" evidence="12">
    <location>
        <begin position="67"/>
        <end position="121"/>
    </location>
</feature>
<dbReference type="Proteomes" id="UP000886861">
    <property type="component" value="Unassembled WGS sequence"/>
</dbReference>
<dbReference type="PROSITE" id="PS01275">
    <property type="entry name" value="EFP"/>
    <property type="match status" value="1"/>
</dbReference>
<evidence type="ECO:0000313" key="14">
    <source>
        <dbReference type="Proteomes" id="UP000886861"/>
    </source>
</evidence>
<gene>
    <name evidence="8 13" type="primary">efp</name>
    <name evidence="13" type="ORF">IAA62_04015</name>
</gene>
<dbReference type="Gene3D" id="2.40.50.140">
    <property type="entry name" value="Nucleic acid-binding proteins"/>
    <property type="match status" value="2"/>
</dbReference>
<evidence type="ECO:0000256" key="9">
    <source>
        <dbReference type="NCBIfam" id="TIGR00038"/>
    </source>
</evidence>
<evidence type="ECO:0000256" key="1">
    <source>
        <dbReference type="ARBA" id="ARBA00004496"/>
    </source>
</evidence>
<protein>
    <recommendedName>
        <fullName evidence="8 9">Elongation factor P</fullName>
        <shortName evidence="8">EF-P</shortName>
    </recommendedName>
</protein>
<evidence type="ECO:0000256" key="2">
    <source>
        <dbReference type="ARBA" id="ARBA00004815"/>
    </source>
</evidence>
<dbReference type="Pfam" id="PF08207">
    <property type="entry name" value="EFP_N"/>
    <property type="match status" value="1"/>
</dbReference>
<reference evidence="13" key="2">
    <citation type="journal article" date="2021" name="PeerJ">
        <title>Extensive microbial diversity within the chicken gut microbiome revealed by metagenomics and culture.</title>
        <authorList>
            <person name="Gilroy R."/>
            <person name="Ravi A."/>
            <person name="Getino M."/>
            <person name="Pursley I."/>
            <person name="Horton D.L."/>
            <person name="Alikhan N.F."/>
            <person name="Baker D."/>
            <person name="Gharbi K."/>
            <person name="Hall N."/>
            <person name="Watson M."/>
            <person name="Adriaenssens E.M."/>
            <person name="Foster-Nyarko E."/>
            <person name="Jarju S."/>
            <person name="Secka A."/>
            <person name="Antonio M."/>
            <person name="Oren A."/>
            <person name="Chaudhuri R.R."/>
            <person name="La Ragione R."/>
            <person name="Hildebrand F."/>
            <person name="Pallen M.J."/>
        </authorList>
    </citation>
    <scope>NUCLEOTIDE SEQUENCE</scope>
    <source>
        <strain evidence="13">CHK186-9395</strain>
    </source>
</reference>
<dbReference type="InterPro" id="IPR008991">
    <property type="entry name" value="Translation_prot_SH3-like_sf"/>
</dbReference>
<dbReference type="InterPro" id="IPR013185">
    <property type="entry name" value="Transl_elong_KOW-like"/>
</dbReference>
<dbReference type="GO" id="GO:0005829">
    <property type="term" value="C:cytosol"/>
    <property type="evidence" value="ECO:0007669"/>
    <property type="project" value="UniProtKB-ARBA"/>
</dbReference>
<comment type="subcellular location">
    <subcellularLocation>
        <location evidence="1 8">Cytoplasm</location>
    </subcellularLocation>
</comment>
<proteinExistence type="inferred from homology"/>
<dbReference type="AlphaFoldDB" id="A0A9D1NFU2"/>
<dbReference type="HAMAP" id="MF_00141">
    <property type="entry name" value="EF_P"/>
    <property type="match status" value="1"/>
</dbReference>
<dbReference type="CDD" id="cd04470">
    <property type="entry name" value="S1_EF-P_repeat_1"/>
    <property type="match status" value="1"/>
</dbReference>
<dbReference type="InterPro" id="IPR001059">
    <property type="entry name" value="Transl_elong_P/YeiP_cen"/>
</dbReference>
<feature type="domain" description="Elongation factor P C-terminal" evidence="11">
    <location>
        <begin position="129"/>
        <end position="184"/>
    </location>
</feature>
<dbReference type="InterPro" id="IPR014722">
    <property type="entry name" value="Rib_uL2_dom2"/>
</dbReference>
<dbReference type="FunFam" id="2.40.50.140:FF:000009">
    <property type="entry name" value="Elongation factor P"/>
    <property type="match status" value="1"/>
</dbReference>
<dbReference type="InterPro" id="IPR012340">
    <property type="entry name" value="NA-bd_OB-fold"/>
</dbReference>
<accession>A0A9D1NFU2</accession>
<comment type="caution">
    <text evidence="13">The sequence shown here is derived from an EMBL/GenBank/DDBJ whole genome shotgun (WGS) entry which is preliminary data.</text>
</comment>
<dbReference type="GO" id="GO:0003746">
    <property type="term" value="F:translation elongation factor activity"/>
    <property type="evidence" value="ECO:0007669"/>
    <property type="project" value="UniProtKB-UniRule"/>
</dbReference>
<dbReference type="CDD" id="cd05794">
    <property type="entry name" value="S1_EF-P_repeat_2"/>
    <property type="match status" value="1"/>
</dbReference>
<keyword evidence="4 8" id="KW-0963">Cytoplasm</keyword>
<dbReference type="PANTHER" id="PTHR30053:SF12">
    <property type="entry name" value="ELONGATION FACTOR P (EF-P) FAMILY PROTEIN"/>
    <property type="match status" value="1"/>
</dbReference>